<organism evidence="8 9">
    <name type="scientific">Desulfuromusa kysingii</name>
    <dbReference type="NCBI Taxonomy" id="37625"/>
    <lineage>
        <taxon>Bacteria</taxon>
        <taxon>Pseudomonadati</taxon>
        <taxon>Thermodesulfobacteriota</taxon>
        <taxon>Desulfuromonadia</taxon>
        <taxon>Desulfuromonadales</taxon>
        <taxon>Geopsychrobacteraceae</taxon>
        <taxon>Desulfuromusa</taxon>
    </lineage>
</organism>
<keyword evidence="9" id="KW-1185">Reference proteome</keyword>
<dbReference type="EMBL" id="FNQN01000003">
    <property type="protein sequence ID" value="SEA13191.1"/>
    <property type="molecule type" value="Genomic_DNA"/>
</dbReference>
<dbReference type="AlphaFoldDB" id="A0A1H3YPS1"/>
<gene>
    <name evidence="8" type="ORF">SAMN05660420_01323</name>
</gene>
<keyword evidence="4 8" id="KW-0132">Cell division</keyword>
<comment type="subcellular location">
    <subcellularLocation>
        <location evidence="1">Cytoplasm</location>
    </subcellularLocation>
</comment>
<dbReference type="Proteomes" id="UP000199409">
    <property type="component" value="Unassembled WGS sequence"/>
</dbReference>
<keyword evidence="3" id="KW-0963">Cytoplasm</keyword>
<dbReference type="Gene3D" id="6.10.250.660">
    <property type="match status" value="1"/>
</dbReference>
<dbReference type="GO" id="GO:0005737">
    <property type="term" value="C:cytoplasm"/>
    <property type="evidence" value="ECO:0007669"/>
    <property type="project" value="UniProtKB-SubCell"/>
</dbReference>
<evidence type="ECO:0000256" key="4">
    <source>
        <dbReference type="ARBA" id="ARBA00022618"/>
    </source>
</evidence>
<evidence type="ECO:0000256" key="3">
    <source>
        <dbReference type="ARBA" id="ARBA00022490"/>
    </source>
</evidence>
<name>A0A1H3YPS1_9BACT</name>
<evidence type="ECO:0000256" key="1">
    <source>
        <dbReference type="ARBA" id="ARBA00004496"/>
    </source>
</evidence>
<dbReference type="PANTHER" id="PTHR35794:SF2">
    <property type="entry name" value="CELL DIVISION PROTEIN DIVIVA"/>
    <property type="match status" value="1"/>
</dbReference>
<evidence type="ECO:0000256" key="5">
    <source>
        <dbReference type="ARBA" id="ARBA00023054"/>
    </source>
</evidence>
<dbReference type="NCBIfam" id="TIGR03544">
    <property type="entry name" value="DivI1A_domain"/>
    <property type="match status" value="1"/>
</dbReference>
<evidence type="ECO:0000256" key="2">
    <source>
        <dbReference type="ARBA" id="ARBA00009008"/>
    </source>
</evidence>
<accession>A0A1H3YPS1</accession>
<comment type="similarity">
    <text evidence="2">Belongs to the DivIVA family.</text>
</comment>
<dbReference type="OrthoDB" id="5198800at2"/>
<dbReference type="PANTHER" id="PTHR35794">
    <property type="entry name" value="CELL DIVISION PROTEIN DIVIVA"/>
    <property type="match status" value="1"/>
</dbReference>
<feature type="coiled-coil region" evidence="7">
    <location>
        <begin position="29"/>
        <end position="70"/>
    </location>
</feature>
<dbReference type="InterPro" id="IPR007793">
    <property type="entry name" value="DivIVA_fam"/>
</dbReference>
<evidence type="ECO:0000313" key="9">
    <source>
        <dbReference type="Proteomes" id="UP000199409"/>
    </source>
</evidence>
<dbReference type="InterPro" id="IPR019933">
    <property type="entry name" value="DivIVA_domain"/>
</dbReference>
<dbReference type="RefSeq" id="WP_092345956.1">
    <property type="nucleotide sequence ID" value="NZ_FNQN01000003.1"/>
</dbReference>
<sequence length="176" mass="20645">MRITPIEIQQHQFKTRLFGYDSTAVDSFLEMLADELERLHKQNNEIKESLARTQISLEQMRDREKALQETLMTAHQVTDELKTNARKEAEIVVAEAHLEGERVIRAANEHRIQLLNEVQEIRRQKIAFEGGLRALIENHLKLMDLDMLQIEEDDYQARLLQPLINDDDIDDPFNFP</sequence>
<proteinExistence type="inferred from homology"/>
<dbReference type="Pfam" id="PF05103">
    <property type="entry name" value="DivIVA"/>
    <property type="match status" value="1"/>
</dbReference>
<evidence type="ECO:0000313" key="8">
    <source>
        <dbReference type="EMBL" id="SEA13191.1"/>
    </source>
</evidence>
<dbReference type="GO" id="GO:0051301">
    <property type="term" value="P:cell division"/>
    <property type="evidence" value="ECO:0007669"/>
    <property type="project" value="UniProtKB-KW"/>
</dbReference>
<keyword evidence="6" id="KW-0131">Cell cycle</keyword>
<evidence type="ECO:0000256" key="7">
    <source>
        <dbReference type="SAM" id="Coils"/>
    </source>
</evidence>
<evidence type="ECO:0000256" key="6">
    <source>
        <dbReference type="ARBA" id="ARBA00023306"/>
    </source>
</evidence>
<reference evidence="8 9" key="1">
    <citation type="submission" date="2016-10" db="EMBL/GenBank/DDBJ databases">
        <authorList>
            <person name="de Groot N.N."/>
        </authorList>
    </citation>
    <scope>NUCLEOTIDE SEQUENCE [LARGE SCALE GENOMIC DNA]</scope>
    <source>
        <strain evidence="8 9">DSM 7343</strain>
    </source>
</reference>
<keyword evidence="5 7" id="KW-0175">Coiled coil</keyword>
<protein>
    <submittedName>
        <fullName evidence="8">Cell division initiation protein</fullName>
    </submittedName>
</protein>
<dbReference type="STRING" id="37625.SAMN05660420_01323"/>